<evidence type="ECO:0000313" key="2">
    <source>
        <dbReference type="Proteomes" id="UP000600865"/>
    </source>
</evidence>
<sequence length="177" mass="20400">MTTEYPPEDIYEVTWSGPYTYEELKEYEKVDPDFTNTLSLYAKYQDHPLYGRKVLTYIGKAIGQTVVKRLGQHDLDTETVYVATIYPFESWKASAANYKKRFLKQNYIRNGKDHVEIITGIEELLIYALWPAGNVRNRMAAKNSWGYRIFNTGYLGDLPPEVSGHYALENAPDPNGK</sequence>
<keyword evidence="2" id="KW-1185">Reference proteome</keyword>
<evidence type="ECO:0000313" key="1">
    <source>
        <dbReference type="EMBL" id="GGX73176.1"/>
    </source>
</evidence>
<organism evidence="1 2">
    <name type="scientific">Litorimonas cladophorae</name>
    <dbReference type="NCBI Taxonomy" id="1220491"/>
    <lineage>
        <taxon>Bacteria</taxon>
        <taxon>Pseudomonadati</taxon>
        <taxon>Pseudomonadota</taxon>
        <taxon>Alphaproteobacteria</taxon>
        <taxon>Maricaulales</taxon>
        <taxon>Robiginitomaculaceae</taxon>
    </lineage>
</organism>
<accession>A0A918KRH4</accession>
<reference evidence="1 2" key="1">
    <citation type="journal article" date="2014" name="Int. J. Syst. Evol. Microbiol.">
        <title>Complete genome sequence of Corynebacterium casei LMG S-19264T (=DSM 44701T), isolated from a smear-ripened cheese.</title>
        <authorList>
            <consortium name="US DOE Joint Genome Institute (JGI-PGF)"/>
            <person name="Walter F."/>
            <person name="Albersmeier A."/>
            <person name="Kalinowski J."/>
            <person name="Ruckert C."/>
        </authorList>
    </citation>
    <scope>NUCLEOTIDE SEQUENCE [LARGE SCALE GENOMIC DNA]</scope>
    <source>
        <strain evidence="1 2">KCTC 23968</strain>
    </source>
</reference>
<comment type="caution">
    <text evidence="1">The sequence shown here is derived from an EMBL/GenBank/DDBJ whole genome shotgun (WGS) entry which is preliminary data.</text>
</comment>
<dbReference type="RefSeq" id="WP_189586414.1">
    <property type="nucleotide sequence ID" value="NZ_BMYV01000003.1"/>
</dbReference>
<dbReference type="EMBL" id="BMYV01000003">
    <property type="protein sequence ID" value="GGX73176.1"/>
    <property type="molecule type" value="Genomic_DNA"/>
</dbReference>
<protein>
    <submittedName>
        <fullName evidence="1">Uncharacterized protein</fullName>
    </submittedName>
</protein>
<dbReference type="AlphaFoldDB" id="A0A918KRH4"/>
<gene>
    <name evidence="1" type="ORF">GCM10011309_23960</name>
</gene>
<proteinExistence type="predicted"/>
<name>A0A918KRH4_9PROT</name>
<dbReference type="Proteomes" id="UP000600865">
    <property type="component" value="Unassembled WGS sequence"/>
</dbReference>